<dbReference type="OrthoDB" id="9815420at2"/>
<dbReference type="AlphaFoldDB" id="A0A517Y4F7"/>
<dbReference type="EMBL" id="CP036274">
    <property type="protein sequence ID" value="QDU25133.1"/>
    <property type="molecule type" value="Genomic_DNA"/>
</dbReference>
<evidence type="ECO:0000259" key="1">
    <source>
        <dbReference type="Pfam" id="PF07171"/>
    </source>
</evidence>
<dbReference type="Pfam" id="PF07171">
    <property type="entry name" value="MlrC_C"/>
    <property type="match status" value="1"/>
</dbReference>
<dbReference type="RefSeq" id="WP_145083540.1">
    <property type="nucleotide sequence ID" value="NZ_CP036274.1"/>
</dbReference>
<evidence type="ECO:0008006" key="5">
    <source>
        <dbReference type="Google" id="ProtNLM"/>
    </source>
</evidence>
<gene>
    <name evidence="3" type="ORF">ETAA8_01940</name>
</gene>
<sequence>MRIAMGGVLHETSTFLPQPTTVADFSAGFGLYRGEEVRQRFSGANMCIGGFFDAAKSAGFEAIPLLWGFAYPSGVIARADYEQLKSEFLERLLAADKQQRLDGVLLDLHGAMVVEGLDDGDGDFVTSVRAAIGNERPIVVTYDLHGNHTPERMRAANASIGYDTYPHVDMGERGREAGELIARTIRGEVRPVTALHQLPLFWSSQRQVTGHAPMNEVLARLHELERRPGILAASISTGFPWADVPQLCSSVFVVADGDEPLAQQAAKELGDWIWAERSRWYQAPQSVRDGIAAGQALGKYPILLGDYNDNTGGGAPGDSTALLRTMIDMNLPDALLLYLVDLNAVAAAHQAGVGAQLTLPLGGSSHPSQGPPLEVTVEVVALSDGAFRYDGPMYAGLTGNMGPSAWLRCGGVSVVVVSKREQPLDPAFARSLGIDCSQLKYIAVKSAAHFRSGFEQIAGSIHLVDAPALHSHQFGTLTYRKRRPLFPVELK</sequence>
<feature type="domain" description="Microcystin LR degradation protein MlrC C-terminal" evidence="1">
    <location>
        <begin position="305"/>
        <end position="481"/>
    </location>
</feature>
<name>A0A517Y4F7_9BACT</name>
<dbReference type="Proteomes" id="UP000315017">
    <property type="component" value="Chromosome"/>
</dbReference>
<dbReference type="InterPro" id="IPR010799">
    <property type="entry name" value="MlrC_C"/>
</dbReference>
<organism evidence="3 4">
    <name type="scientific">Anatilimnocola aggregata</name>
    <dbReference type="NCBI Taxonomy" id="2528021"/>
    <lineage>
        <taxon>Bacteria</taxon>
        <taxon>Pseudomonadati</taxon>
        <taxon>Planctomycetota</taxon>
        <taxon>Planctomycetia</taxon>
        <taxon>Pirellulales</taxon>
        <taxon>Pirellulaceae</taxon>
        <taxon>Anatilimnocola</taxon>
    </lineage>
</organism>
<keyword evidence="4" id="KW-1185">Reference proteome</keyword>
<dbReference type="InterPro" id="IPR009197">
    <property type="entry name" value="MlrC"/>
</dbReference>
<evidence type="ECO:0000259" key="2">
    <source>
        <dbReference type="Pfam" id="PF07364"/>
    </source>
</evidence>
<reference evidence="3 4" key="1">
    <citation type="submission" date="2019-02" db="EMBL/GenBank/DDBJ databases">
        <title>Deep-cultivation of Planctomycetes and their phenomic and genomic characterization uncovers novel biology.</title>
        <authorList>
            <person name="Wiegand S."/>
            <person name="Jogler M."/>
            <person name="Boedeker C."/>
            <person name="Pinto D."/>
            <person name="Vollmers J."/>
            <person name="Rivas-Marin E."/>
            <person name="Kohn T."/>
            <person name="Peeters S.H."/>
            <person name="Heuer A."/>
            <person name="Rast P."/>
            <person name="Oberbeckmann S."/>
            <person name="Bunk B."/>
            <person name="Jeske O."/>
            <person name="Meyerdierks A."/>
            <person name="Storesund J.E."/>
            <person name="Kallscheuer N."/>
            <person name="Luecker S."/>
            <person name="Lage O.M."/>
            <person name="Pohl T."/>
            <person name="Merkel B.J."/>
            <person name="Hornburger P."/>
            <person name="Mueller R.-W."/>
            <person name="Bruemmer F."/>
            <person name="Labrenz M."/>
            <person name="Spormann A.M."/>
            <person name="Op den Camp H."/>
            <person name="Overmann J."/>
            <person name="Amann R."/>
            <person name="Jetten M.S.M."/>
            <person name="Mascher T."/>
            <person name="Medema M.H."/>
            <person name="Devos D.P."/>
            <person name="Kaster A.-K."/>
            <person name="Ovreas L."/>
            <person name="Rohde M."/>
            <person name="Galperin M.Y."/>
            <person name="Jogler C."/>
        </authorList>
    </citation>
    <scope>NUCLEOTIDE SEQUENCE [LARGE SCALE GENOMIC DNA]</scope>
    <source>
        <strain evidence="3 4">ETA_A8</strain>
    </source>
</reference>
<accession>A0A517Y4F7</accession>
<evidence type="ECO:0000313" key="3">
    <source>
        <dbReference type="EMBL" id="QDU25133.1"/>
    </source>
</evidence>
<dbReference type="Pfam" id="PF07364">
    <property type="entry name" value="DUF1485"/>
    <property type="match status" value="1"/>
</dbReference>
<dbReference type="InterPro" id="IPR015995">
    <property type="entry name" value="MlrC_N"/>
</dbReference>
<dbReference type="KEGG" id="aagg:ETAA8_01940"/>
<protein>
    <recommendedName>
        <fullName evidence="5">MlrC</fullName>
    </recommendedName>
</protein>
<proteinExistence type="predicted"/>
<evidence type="ECO:0000313" key="4">
    <source>
        <dbReference type="Proteomes" id="UP000315017"/>
    </source>
</evidence>
<feature type="domain" description="Microcystin LR degradation protein MlrC N-terminal" evidence="2">
    <location>
        <begin position="2"/>
        <end position="292"/>
    </location>
</feature>
<dbReference type="PIRSF" id="PIRSF012702">
    <property type="entry name" value="UCP012702"/>
    <property type="match status" value="1"/>
</dbReference>